<dbReference type="KEGG" id="ptm:GSPATT00012168001"/>
<reference evidence="1 2" key="1">
    <citation type="journal article" date="2006" name="Nature">
        <title>Global trends of whole-genome duplications revealed by the ciliate Paramecium tetraurelia.</title>
        <authorList>
            <consortium name="Genoscope"/>
            <person name="Aury J.-M."/>
            <person name="Jaillon O."/>
            <person name="Duret L."/>
            <person name="Noel B."/>
            <person name="Jubin C."/>
            <person name="Porcel B.M."/>
            <person name="Segurens B."/>
            <person name="Daubin V."/>
            <person name="Anthouard V."/>
            <person name="Aiach N."/>
            <person name="Arnaiz O."/>
            <person name="Billaut A."/>
            <person name="Beisson J."/>
            <person name="Blanc I."/>
            <person name="Bouhouche K."/>
            <person name="Camara F."/>
            <person name="Duharcourt S."/>
            <person name="Guigo R."/>
            <person name="Gogendeau D."/>
            <person name="Katinka M."/>
            <person name="Keller A.-M."/>
            <person name="Kissmehl R."/>
            <person name="Klotz C."/>
            <person name="Koll F."/>
            <person name="Le Moue A."/>
            <person name="Lepere C."/>
            <person name="Malinsky S."/>
            <person name="Nowacki M."/>
            <person name="Nowak J.K."/>
            <person name="Plattner H."/>
            <person name="Poulain J."/>
            <person name="Ruiz F."/>
            <person name="Serrano V."/>
            <person name="Zagulski M."/>
            <person name="Dessen P."/>
            <person name="Betermier M."/>
            <person name="Weissenbach J."/>
            <person name="Scarpelli C."/>
            <person name="Schachter V."/>
            <person name="Sperling L."/>
            <person name="Meyer E."/>
            <person name="Cohen J."/>
            <person name="Wincker P."/>
        </authorList>
    </citation>
    <scope>NUCLEOTIDE SEQUENCE [LARGE SCALE GENOMIC DNA]</scope>
    <source>
        <strain evidence="1 2">Stock d4-2</strain>
    </source>
</reference>
<dbReference type="Proteomes" id="UP000000600">
    <property type="component" value="Unassembled WGS sequence"/>
</dbReference>
<protein>
    <submittedName>
        <fullName evidence="1">Uncharacterized protein</fullName>
    </submittedName>
</protein>
<dbReference type="EMBL" id="CT868241">
    <property type="protein sequence ID" value="CAK76616.1"/>
    <property type="molecule type" value="Genomic_DNA"/>
</dbReference>
<dbReference type="HOGENOM" id="CLU_3360808_0_0_1"/>
<dbReference type="RefSeq" id="XP_001444013.1">
    <property type="nucleotide sequence ID" value="XM_001443976.1"/>
</dbReference>
<dbReference type="GeneID" id="5029797"/>
<name>A0D0P9_PARTE</name>
<evidence type="ECO:0000313" key="2">
    <source>
        <dbReference type="Proteomes" id="UP000000600"/>
    </source>
</evidence>
<organism evidence="1 2">
    <name type="scientific">Paramecium tetraurelia</name>
    <dbReference type="NCBI Taxonomy" id="5888"/>
    <lineage>
        <taxon>Eukaryota</taxon>
        <taxon>Sar</taxon>
        <taxon>Alveolata</taxon>
        <taxon>Ciliophora</taxon>
        <taxon>Intramacronucleata</taxon>
        <taxon>Oligohymenophorea</taxon>
        <taxon>Peniculida</taxon>
        <taxon>Parameciidae</taxon>
        <taxon>Paramecium</taxon>
    </lineage>
</organism>
<proteinExistence type="predicted"/>
<dbReference type="InParanoid" id="A0D0P9"/>
<gene>
    <name evidence="1" type="ORF">GSPATT00012168001</name>
</gene>
<keyword evidence="2" id="KW-1185">Reference proteome</keyword>
<dbReference type="AlphaFoldDB" id="A0D0P9"/>
<accession>A0D0P9</accession>
<evidence type="ECO:0000313" key="1">
    <source>
        <dbReference type="EMBL" id="CAK76616.1"/>
    </source>
</evidence>
<sequence length="36" mass="4280">MNSIFELLDCYDEKEKEIFELQISHAIQALIQIKII</sequence>